<reference evidence="2 3" key="1">
    <citation type="submission" date="2013-09" db="EMBL/GenBank/DDBJ databases">
        <title>Whole genome shotgun sequence of Vibrio proteolyticus NBRC 13287.</title>
        <authorList>
            <person name="Isaki S."/>
            <person name="Hosoyama A."/>
            <person name="Numata M."/>
            <person name="Hashimoto M."/>
            <person name="Hosoyama Y."/>
            <person name="Tsuchikane K."/>
            <person name="Noguchi M."/>
            <person name="Hirakata S."/>
            <person name="Ichikawa N."/>
            <person name="Ohji S."/>
            <person name="Yamazoe A."/>
            <person name="Fujita N."/>
        </authorList>
    </citation>
    <scope>NUCLEOTIDE SEQUENCE [LARGE SCALE GENOMIC DNA]</scope>
    <source>
        <strain evidence="2 3">NBRC 13287</strain>
    </source>
</reference>
<evidence type="ECO:0000256" key="1">
    <source>
        <dbReference type="SAM" id="SignalP"/>
    </source>
</evidence>
<dbReference type="AlphaFoldDB" id="U3A715"/>
<feature type="chain" id="PRO_5004639156" description="Lipoprotein" evidence="1">
    <location>
        <begin position="19"/>
        <end position="135"/>
    </location>
</feature>
<gene>
    <name evidence="2" type="ORF">VPR01S_31_00160</name>
</gene>
<accession>U3A715</accession>
<sequence length="135" mass="14262">MKKLAQLLSLSATVGLLAACSTTPKVIQAQQKHVDLDGKQYVLGGSYYPDSDKLVLTVNGDPVMRGSFPPFTPTLNLGGRYAQQKVDSSCYFGSILGNEGGVLGIVASAVQSTKSSNGDKCEIKLAGKVVETLYF</sequence>
<proteinExistence type="predicted"/>
<name>U3A715_VIBPR</name>
<dbReference type="RefSeq" id="WP_021707448.1">
    <property type="nucleotide sequence ID" value="NZ_BATJ01000031.1"/>
</dbReference>
<evidence type="ECO:0008006" key="4">
    <source>
        <dbReference type="Google" id="ProtNLM"/>
    </source>
</evidence>
<keyword evidence="1" id="KW-0732">Signal</keyword>
<evidence type="ECO:0000313" key="3">
    <source>
        <dbReference type="Proteomes" id="UP000016570"/>
    </source>
</evidence>
<comment type="caution">
    <text evidence="2">The sequence shown here is derived from an EMBL/GenBank/DDBJ whole genome shotgun (WGS) entry which is preliminary data.</text>
</comment>
<dbReference type="Proteomes" id="UP000016570">
    <property type="component" value="Unassembled WGS sequence"/>
</dbReference>
<dbReference type="eggNOG" id="ENOG5031J4K">
    <property type="taxonomic scope" value="Bacteria"/>
</dbReference>
<organism evidence="2 3">
    <name type="scientific">Vibrio proteolyticus NBRC 13287</name>
    <dbReference type="NCBI Taxonomy" id="1219065"/>
    <lineage>
        <taxon>Bacteria</taxon>
        <taxon>Pseudomonadati</taxon>
        <taxon>Pseudomonadota</taxon>
        <taxon>Gammaproteobacteria</taxon>
        <taxon>Vibrionales</taxon>
        <taxon>Vibrionaceae</taxon>
        <taxon>Vibrio</taxon>
    </lineage>
</organism>
<keyword evidence="3" id="KW-1185">Reference proteome</keyword>
<protein>
    <recommendedName>
        <fullName evidence="4">Lipoprotein</fullName>
    </recommendedName>
</protein>
<dbReference type="EMBL" id="BATJ01000031">
    <property type="protein sequence ID" value="GAD69485.1"/>
    <property type="molecule type" value="Genomic_DNA"/>
</dbReference>
<feature type="signal peptide" evidence="1">
    <location>
        <begin position="1"/>
        <end position="18"/>
    </location>
</feature>
<dbReference type="PROSITE" id="PS51257">
    <property type="entry name" value="PROKAR_LIPOPROTEIN"/>
    <property type="match status" value="1"/>
</dbReference>
<evidence type="ECO:0000313" key="2">
    <source>
        <dbReference type="EMBL" id="GAD69485.1"/>
    </source>
</evidence>